<name>A0A7X1SSJ7_9PROT</name>
<comment type="caution">
    <text evidence="2">The sequence shown here is derived from an EMBL/GenBank/DDBJ whole genome shotgun (WGS) entry which is preliminary data.</text>
</comment>
<sequence>MSAHTPAHLSPAQAAQVADVSRWTIMRAIKSSDLQAFRDNKNQWRIKADDLNAWLAAHPAQCAHTVQEESDAHPMHTPAHPAPIAEETLELVRVKAELEAERTLRATIEADRDHWRELAQKLAEPRPRKWWFWQK</sequence>
<proteinExistence type="predicted"/>
<evidence type="ECO:0000313" key="2">
    <source>
        <dbReference type="EMBL" id="MQS00194.1"/>
    </source>
</evidence>
<keyword evidence="3" id="KW-1185">Reference proteome</keyword>
<dbReference type="InterPro" id="IPR041657">
    <property type="entry name" value="HTH_17"/>
</dbReference>
<gene>
    <name evidence="2" type="ORF">GFJ39_13620</name>
</gene>
<accession>A0A7X1SSJ7</accession>
<organism evidence="2 3">
    <name type="scientific">Gluconobacter aidae</name>
    <dbReference type="NCBI Taxonomy" id="2662454"/>
    <lineage>
        <taxon>Bacteria</taxon>
        <taxon>Pseudomonadati</taxon>
        <taxon>Pseudomonadota</taxon>
        <taxon>Alphaproteobacteria</taxon>
        <taxon>Acetobacterales</taxon>
        <taxon>Acetobacteraceae</taxon>
        <taxon>Gluconobacter</taxon>
    </lineage>
</organism>
<dbReference type="Proteomes" id="UP000432209">
    <property type="component" value="Unassembled WGS sequence"/>
</dbReference>
<dbReference type="AlphaFoldDB" id="A0A7X1SSJ7"/>
<evidence type="ECO:0000259" key="1">
    <source>
        <dbReference type="Pfam" id="PF12728"/>
    </source>
</evidence>
<protein>
    <submittedName>
        <fullName evidence="2">Helix-turn-helix domain-containing protein</fullName>
    </submittedName>
</protein>
<dbReference type="EMBL" id="WIPH01000069">
    <property type="protein sequence ID" value="MQS00194.1"/>
    <property type="molecule type" value="Genomic_DNA"/>
</dbReference>
<feature type="domain" description="Helix-turn-helix" evidence="1">
    <location>
        <begin position="9"/>
        <end position="58"/>
    </location>
</feature>
<reference evidence="2 3" key="1">
    <citation type="submission" date="2019-10" db="EMBL/GenBank/DDBJ databases">
        <title>Gluconobacter aidae sp. nov., a novel species of acetic acid bacteria isolated in Thailand.</title>
        <authorList>
            <person name="Yukphan P."/>
            <person name="Charoenyingcharoen P."/>
            <person name="Malimas S."/>
            <person name="Muramatsu Y."/>
            <person name="Nakagawa Y."/>
            <person name="Tanasupawat S."/>
            <person name="Yamada Y."/>
        </authorList>
    </citation>
    <scope>NUCLEOTIDE SEQUENCE [LARGE SCALE GENOMIC DNA]</scope>
    <source>
        <strain evidence="2 3">AC10</strain>
    </source>
</reference>
<evidence type="ECO:0000313" key="3">
    <source>
        <dbReference type="Proteomes" id="UP000432209"/>
    </source>
</evidence>
<dbReference type="Pfam" id="PF12728">
    <property type="entry name" value="HTH_17"/>
    <property type="match status" value="1"/>
</dbReference>